<dbReference type="EMBL" id="CM007901">
    <property type="protein sequence ID" value="OTG04812.1"/>
    <property type="molecule type" value="Genomic_DNA"/>
</dbReference>
<dbReference type="EMBL" id="MNCJ02000327">
    <property type="protein sequence ID" value="KAF5777729.1"/>
    <property type="molecule type" value="Genomic_DNA"/>
</dbReference>
<name>A0A251T2C2_HELAN</name>
<dbReference type="InParanoid" id="A0A251T2C2"/>
<accession>A0A251T2C2</accession>
<dbReference type="Proteomes" id="UP000215914">
    <property type="component" value="Chromosome 12"/>
</dbReference>
<reference evidence="3" key="3">
    <citation type="submission" date="2020-06" db="EMBL/GenBank/DDBJ databases">
        <title>Helianthus annuus Genome sequencing and assembly Release 2.</title>
        <authorList>
            <person name="Gouzy J."/>
            <person name="Langlade N."/>
            <person name="Munos S."/>
        </authorList>
    </citation>
    <scope>NUCLEOTIDE SEQUENCE</scope>
    <source>
        <tissue evidence="3">Leaves</tissue>
    </source>
</reference>
<keyword evidence="1" id="KW-1133">Transmembrane helix</keyword>
<gene>
    <name evidence="4" type="ORF">HannXRQ_Chr12g0366551</name>
    <name evidence="3" type="ORF">HanXRQr2_Chr12g0539161</name>
</gene>
<feature type="transmembrane region" description="Helical" evidence="1">
    <location>
        <begin position="93"/>
        <end position="111"/>
    </location>
</feature>
<keyword evidence="1" id="KW-0472">Membrane</keyword>
<protein>
    <recommendedName>
        <fullName evidence="2">DUF4220 domain-containing protein</fullName>
    </recommendedName>
</protein>
<dbReference type="Pfam" id="PF13968">
    <property type="entry name" value="DUF4220"/>
    <property type="match status" value="1"/>
</dbReference>
<keyword evidence="1" id="KW-0812">Transmembrane</keyword>
<evidence type="ECO:0000256" key="1">
    <source>
        <dbReference type="SAM" id="Phobius"/>
    </source>
</evidence>
<organism evidence="4 5">
    <name type="scientific">Helianthus annuus</name>
    <name type="common">Common sunflower</name>
    <dbReference type="NCBI Taxonomy" id="4232"/>
    <lineage>
        <taxon>Eukaryota</taxon>
        <taxon>Viridiplantae</taxon>
        <taxon>Streptophyta</taxon>
        <taxon>Embryophyta</taxon>
        <taxon>Tracheophyta</taxon>
        <taxon>Spermatophyta</taxon>
        <taxon>Magnoliopsida</taxon>
        <taxon>eudicotyledons</taxon>
        <taxon>Gunneridae</taxon>
        <taxon>Pentapetalae</taxon>
        <taxon>asterids</taxon>
        <taxon>campanulids</taxon>
        <taxon>Asterales</taxon>
        <taxon>Asteraceae</taxon>
        <taxon>Asteroideae</taxon>
        <taxon>Heliantheae alliance</taxon>
        <taxon>Heliantheae</taxon>
        <taxon>Helianthus</taxon>
    </lineage>
</organism>
<dbReference type="Gramene" id="mRNA:HanXRQr2_Chr12g0539161">
    <property type="protein sequence ID" value="CDS:HanXRQr2_Chr12g0539161.1"/>
    <property type="gene ID" value="HanXRQr2_Chr12g0539161"/>
</dbReference>
<evidence type="ECO:0000313" key="3">
    <source>
        <dbReference type="EMBL" id="KAF5777729.1"/>
    </source>
</evidence>
<dbReference type="AlphaFoldDB" id="A0A251T2C2"/>
<feature type="transmembrane region" description="Helical" evidence="1">
    <location>
        <begin position="67"/>
        <end position="87"/>
    </location>
</feature>
<evidence type="ECO:0000259" key="2">
    <source>
        <dbReference type="Pfam" id="PF13968"/>
    </source>
</evidence>
<reference evidence="4" key="2">
    <citation type="submission" date="2017-02" db="EMBL/GenBank/DDBJ databases">
        <title>Sunflower complete genome.</title>
        <authorList>
            <person name="Langlade N."/>
            <person name="Munos S."/>
        </authorList>
    </citation>
    <scope>NUCLEOTIDE SEQUENCE [LARGE SCALE GENOMIC DNA]</scope>
    <source>
        <tissue evidence="4">Leaves</tissue>
    </source>
</reference>
<proteinExistence type="predicted"/>
<reference evidence="3 5" key="1">
    <citation type="journal article" date="2017" name="Nature">
        <title>The sunflower genome provides insights into oil metabolism, flowering and Asterid evolution.</title>
        <authorList>
            <person name="Badouin H."/>
            <person name="Gouzy J."/>
            <person name="Grassa C.J."/>
            <person name="Murat F."/>
            <person name="Staton S.E."/>
            <person name="Cottret L."/>
            <person name="Lelandais-Briere C."/>
            <person name="Owens G.L."/>
            <person name="Carrere S."/>
            <person name="Mayjonade B."/>
            <person name="Legrand L."/>
            <person name="Gill N."/>
            <person name="Kane N.C."/>
            <person name="Bowers J.E."/>
            <person name="Hubner S."/>
            <person name="Bellec A."/>
            <person name="Berard A."/>
            <person name="Berges H."/>
            <person name="Blanchet N."/>
            <person name="Boniface M.C."/>
            <person name="Brunel D."/>
            <person name="Catrice O."/>
            <person name="Chaidir N."/>
            <person name="Claudel C."/>
            <person name="Donnadieu C."/>
            <person name="Faraut T."/>
            <person name="Fievet G."/>
            <person name="Helmstetter N."/>
            <person name="King M."/>
            <person name="Knapp S.J."/>
            <person name="Lai Z."/>
            <person name="Le Paslier M.C."/>
            <person name="Lippi Y."/>
            <person name="Lorenzon L."/>
            <person name="Mandel J.R."/>
            <person name="Marage G."/>
            <person name="Marchand G."/>
            <person name="Marquand E."/>
            <person name="Bret-Mestries E."/>
            <person name="Morien E."/>
            <person name="Nambeesan S."/>
            <person name="Nguyen T."/>
            <person name="Pegot-Espagnet P."/>
            <person name="Pouilly N."/>
            <person name="Raftis F."/>
            <person name="Sallet E."/>
            <person name="Schiex T."/>
            <person name="Thomas J."/>
            <person name="Vandecasteele C."/>
            <person name="Vares D."/>
            <person name="Vear F."/>
            <person name="Vautrin S."/>
            <person name="Crespi M."/>
            <person name="Mangin B."/>
            <person name="Burke J.M."/>
            <person name="Salse J."/>
            <person name="Munos S."/>
            <person name="Vincourt P."/>
            <person name="Rieseberg L.H."/>
            <person name="Langlade N.B."/>
        </authorList>
    </citation>
    <scope>NUCLEOTIDE SEQUENCE [LARGE SCALE GENOMIC DNA]</scope>
    <source>
        <strain evidence="5">cv. SF193</strain>
        <tissue evidence="3">Leaves</tissue>
    </source>
</reference>
<dbReference type="STRING" id="4232.A0A251T2C2"/>
<feature type="domain" description="DUF4220" evidence="2">
    <location>
        <begin position="37"/>
        <end position="131"/>
    </location>
</feature>
<keyword evidence="5" id="KW-1185">Reference proteome</keyword>
<dbReference type="OMA" id="QPEEVYC"/>
<dbReference type="PANTHER" id="PTHR31325">
    <property type="entry name" value="OS01G0798800 PROTEIN-RELATED"/>
    <property type="match status" value="1"/>
</dbReference>
<evidence type="ECO:0000313" key="5">
    <source>
        <dbReference type="Proteomes" id="UP000215914"/>
    </source>
</evidence>
<dbReference type="InterPro" id="IPR025315">
    <property type="entry name" value="DUF4220"/>
</dbReference>
<evidence type="ECO:0000313" key="4">
    <source>
        <dbReference type="EMBL" id="OTG04812.1"/>
    </source>
</evidence>
<sequence length="134" mass="15127">MEQMAAKRIGASQPCSANFINLHWQPEEVYCQDYGDLQLMAFWAPFLLLHLGGPDTITAYALADNELWLRHLLGLVVQTAAAIYITLLAWESTLIPFLTIPMLLCGIIKYGERTWVLMSANRDQFGDSVLTSHR</sequence>